<accession>A0A0F9HQT5</accession>
<reference evidence="1" key="1">
    <citation type="journal article" date="2015" name="Nature">
        <title>Complex archaea that bridge the gap between prokaryotes and eukaryotes.</title>
        <authorList>
            <person name="Spang A."/>
            <person name="Saw J.H."/>
            <person name="Jorgensen S.L."/>
            <person name="Zaremba-Niedzwiedzka K."/>
            <person name="Martijn J."/>
            <person name="Lind A.E."/>
            <person name="van Eijk R."/>
            <person name="Schleper C."/>
            <person name="Guy L."/>
            <person name="Ettema T.J."/>
        </authorList>
    </citation>
    <scope>NUCLEOTIDE SEQUENCE</scope>
</reference>
<organism evidence="1">
    <name type="scientific">marine sediment metagenome</name>
    <dbReference type="NCBI Taxonomy" id="412755"/>
    <lineage>
        <taxon>unclassified sequences</taxon>
        <taxon>metagenomes</taxon>
        <taxon>ecological metagenomes</taxon>
    </lineage>
</organism>
<evidence type="ECO:0000313" key="1">
    <source>
        <dbReference type="EMBL" id="KKM17457.1"/>
    </source>
</evidence>
<name>A0A0F9HQT5_9ZZZZ</name>
<dbReference type="AlphaFoldDB" id="A0A0F9HQT5"/>
<sequence>MGNIIIPRHVVRKRQEVVQNKSERKGTQPTKLERTGDSTFVVHHDDGSQFEGKIDPSKVNFAEDSRKTASRFHVAETVKARNVMSNVDRRKMGLPEDPDLDN</sequence>
<protein>
    <submittedName>
        <fullName evidence="1">Uncharacterized protein</fullName>
    </submittedName>
</protein>
<proteinExistence type="predicted"/>
<dbReference type="EMBL" id="LAZR01014447">
    <property type="protein sequence ID" value="KKM17457.1"/>
    <property type="molecule type" value="Genomic_DNA"/>
</dbReference>
<comment type="caution">
    <text evidence="1">The sequence shown here is derived from an EMBL/GenBank/DDBJ whole genome shotgun (WGS) entry which is preliminary data.</text>
</comment>
<gene>
    <name evidence="1" type="ORF">LCGC14_1675560</name>
</gene>